<organism evidence="4 5">
    <name type="scientific">Taphrina deformans (strain PYCC 5710 / ATCC 11124 / CBS 356.35 / IMI 108563 / JCM 9778 / NBRC 8474)</name>
    <name type="common">Peach leaf curl fungus</name>
    <name type="synonym">Lalaria deformans</name>
    <dbReference type="NCBI Taxonomy" id="1097556"/>
    <lineage>
        <taxon>Eukaryota</taxon>
        <taxon>Fungi</taxon>
        <taxon>Dikarya</taxon>
        <taxon>Ascomycota</taxon>
        <taxon>Taphrinomycotina</taxon>
        <taxon>Taphrinomycetes</taxon>
        <taxon>Taphrinales</taxon>
        <taxon>Taphrinaceae</taxon>
        <taxon>Taphrina</taxon>
    </lineage>
</organism>
<dbReference type="InterPro" id="IPR050365">
    <property type="entry name" value="TIM50"/>
</dbReference>
<evidence type="ECO:0000259" key="3">
    <source>
        <dbReference type="PROSITE" id="PS50969"/>
    </source>
</evidence>
<dbReference type="InterPro" id="IPR036412">
    <property type="entry name" value="HAD-like_sf"/>
</dbReference>
<keyword evidence="5" id="KW-1185">Reference proteome</keyword>
<feature type="domain" description="FCP1 homology" evidence="3">
    <location>
        <begin position="21"/>
        <end position="187"/>
    </location>
</feature>
<comment type="subcellular location">
    <subcellularLocation>
        <location evidence="1">Mitochondrion inner membrane</location>
        <topology evidence="1">Single-pass membrane protein</topology>
    </subcellularLocation>
</comment>
<accession>R4XHZ2</accession>
<dbReference type="eggNOG" id="KOG1605">
    <property type="taxonomic scope" value="Eukaryota"/>
</dbReference>
<dbReference type="SMART" id="SM00577">
    <property type="entry name" value="CPDc"/>
    <property type="match status" value="1"/>
</dbReference>
<dbReference type="PROSITE" id="PS50969">
    <property type="entry name" value="FCP1"/>
    <property type="match status" value="1"/>
</dbReference>
<dbReference type="EMBL" id="CAHR02000117">
    <property type="protein sequence ID" value="CCG83022.1"/>
    <property type="molecule type" value="Genomic_DNA"/>
</dbReference>
<evidence type="ECO:0000256" key="2">
    <source>
        <dbReference type="SAM" id="MobiDB-lite"/>
    </source>
</evidence>
<dbReference type="InterPro" id="IPR023214">
    <property type="entry name" value="HAD_sf"/>
</dbReference>
<protein>
    <recommendedName>
        <fullName evidence="1">Mitochondrial import inner membrane translocase subunit TIM50</fullName>
    </recommendedName>
</protein>
<dbReference type="GO" id="GO:0005744">
    <property type="term" value="C:TIM23 mitochondrial import inner membrane translocase complex"/>
    <property type="evidence" value="ECO:0007669"/>
    <property type="project" value="UniProtKB-UniRule"/>
</dbReference>
<comment type="caution">
    <text evidence="4">The sequence shown here is derived from an EMBL/GenBank/DDBJ whole genome shotgun (WGS) entry which is preliminary data.</text>
</comment>
<feature type="region of interest" description="Disordered" evidence="2">
    <location>
        <begin position="216"/>
        <end position="269"/>
    </location>
</feature>
<dbReference type="Gene3D" id="3.40.50.1000">
    <property type="entry name" value="HAD superfamily/HAD-like"/>
    <property type="match status" value="1"/>
</dbReference>
<dbReference type="OrthoDB" id="1711508at2759"/>
<comment type="function">
    <text evidence="1">Essential component of the TIM23 complex, a complex that mediates the translocation of transit peptide-containing proteins across the mitochondrial inner membrane.</text>
</comment>
<evidence type="ECO:0000313" key="4">
    <source>
        <dbReference type="EMBL" id="CCG83022.1"/>
    </source>
</evidence>
<dbReference type="PANTHER" id="PTHR12210">
    <property type="entry name" value="DULLARD PROTEIN PHOSPHATASE"/>
    <property type="match status" value="1"/>
</dbReference>
<comment type="subunit">
    <text evidence="1">Component of the TIM23 complex.</text>
</comment>
<dbReference type="STRING" id="1097556.R4XHZ2"/>
<keyword evidence="1" id="KW-0813">Transport</keyword>
<keyword evidence="1" id="KW-0809">Transit peptide</keyword>
<dbReference type="InterPro" id="IPR004274">
    <property type="entry name" value="FCP1_dom"/>
</dbReference>
<keyword evidence="1" id="KW-0496">Mitochondrion</keyword>
<reference evidence="4 5" key="1">
    <citation type="journal article" date="2013" name="MBio">
        <title>Genome sequencing of the plant pathogen Taphrina deformans, the causal agent of peach leaf curl.</title>
        <authorList>
            <person name="Cisse O.H."/>
            <person name="Almeida J.M.G.C.F."/>
            <person name="Fonseca A."/>
            <person name="Kumar A.A."/>
            <person name="Salojaervi J."/>
            <person name="Overmyer K."/>
            <person name="Hauser P.M."/>
            <person name="Pagni M."/>
        </authorList>
    </citation>
    <scope>NUCLEOTIDE SEQUENCE [LARGE SCALE GENOMIC DNA]</scope>
    <source>
        <strain evidence="5">PYCC 5710 / ATCC 11124 / CBS 356.35 / IMI 108563 / JCM 9778 / NBRC 8474</strain>
    </source>
</reference>
<gene>
    <name evidence="4" type="ORF">TAPDE_003164</name>
</gene>
<keyword evidence="1" id="KW-0653">Protein transport</keyword>
<evidence type="ECO:0000313" key="5">
    <source>
        <dbReference type="Proteomes" id="UP000013776"/>
    </source>
</evidence>
<proteinExistence type="inferred from homology"/>
<feature type="compositionally biased region" description="Low complexity" evidence="2">
    <location>
        <begin position="256"/>
        <end position="269"/>
    </location>
</feature>
<evidence type="ECO:0000256" key="1">
    <source>
        <dbReference type="RuleBase" id="RU365079"/>
    </source>
</evidence>
<comment type="similarity">
    <text evidence="1">Belongs to the TIM50 family.</text>
</comment>
<keyword evidence="1" id="KW-0811">Translocation</keyword>
<name>R4XHZ2_TAPDE</name>
<dbReference type="Pfam" id="PF03031">
    <property type="entry name" value="NIF"/>
    <property type="match status" value="1"/>
</dbReference>
<dbReference type="VEuPathDB" id="FungiDB:TAPDE_003164"/>
<dbReference type="Proteomes" id="UP000013776">
    <property type="component" value="Unassembled WGS sequence"/>
</dbReference>
<dbReference type="GO" id="GO:0015031">
    <property type="term" value="P:protein transport"/>
    <property type="evidence" value="ECO:0007669"/>
    <property type="project" value="UniProtKB-KW"/>
</dbReference>
<feature type="compositionally biased region" description="Basic and acidic residues" evidence="2">
    <location>
        <begin position="225"/>
        <end position="238"/>
    </location>
</feature>
<dbReference type="AlphaFoldDB" id="R4XHZ2"/>
<dbReference type="SUPFAM" id="SSF56784">
    <property type="entry name" value="HAD-like"/>
    <property type="match status" value="1"/>
</dbReference>
<sequence>MLRRPSQAYIRCSQSGYTHAAKPDLKLVVLDLNGTLVWRPDRARSGHPPKLRPGLREFTRFLFANFAVMVWSSSTPNSVSTMCNAIFDDDQSNRLVAAWARDTLGLTQQQYRSKVQTYKNLDWLWENNHLRRIKQFSQRDTIIIDDGLEKVKQHPNNIIVIPEYDEALHRSRKDTALSTITAYLTDLRTCTNVSAYIAENHIQFAAVEEAAAAQVKDGAGGNAATEREARRTRTRADEGVEEPDVLSKGQKRNQRRAALLARNEAASQQ</sequence>